<evidence type="ECO:0000313" key="3">
    <source>
        <dbReference type="Proteomes" id="UP001501586"/>
    </source>
</evidence>
<protein>
    <recommendedName>
        <fullName evidence="1">SGNH hydrolase-type esterase domain-containing protein</fullName>
    </recommendedName>
</protein>
<dbReference type="InterPro" id="IPR013830">
    <property type="entry name" value="SGNH_hydro"/>
</dbReference>
<dbReference type="EMBL" id="BAABAZ010000006">
    <property type="protein sequence ID" value="GAA4284579.1"/>
    <property type="molecule type" value="Genomic_DNA"/>
</dbReference>
<comment type="caution">
    <text evidence="2">The sequence shown here is derived from an EMBL/GenBank/DDBJ whole genome shotgun (WGS) entry which is preliminary data.</text>
</comment>
<evidence type="ECO:0000259" key="1">
    <source>
        <dbReference type="Pfam" id="PF13472"/>
    </source>
</evidence>
<dbReference type="InterPro" id="IPR051532">
    <property type="entry name" value="Ester_Hydrolysis_Enzymes"/>
</dbReference>
<sequence>MRTRPLLTAASATLGGALVAGGVHYGLSLRTIRRQSSEHPRFWASRIVADMPSQRSTLSYVALGDSAASGVGVDDPESGYVSRIEQRLGELSGQGVRTANLSVPGASTWLLLEDQLPLFEQLPEPDVVTCIIGGNDMIDPKFTIEGFEWTLVRLFPRLPRGTVVSTIPSFGLPPFEKKVRAANQLIRAYAHDHGLYLADLYSATYALWPIKYFFHVAGDFFHPNERGYRVWADAIWEAVARSFLDRRGAEAGEQPAARLAGASAGAQA</sequence>
<dbReference type="RefSeq" id="WP_236862557.1">
    <property type="nucleotide sequence ID" value="NZ_BAABAZ010000006.1"/>
</dbReference>
<dbReference type="Proteomes" id="UP001501586">
    <property type="component" value="Unassembled WGS sequence"/>
</dbReference>
<dbReference type="InterPro" id="IPR036514">
    <property type="entry name" value="SGNH_hydro_sf"/>
</dbReference>
<reference evidence="3" key="1">
    <citation type="journal article" date="2019" name="Int. J. Syst. Evol. Microbiol.">
        <title>The Global Catalogue of Microorganisms (GCM) 10K type strain sequencing project: providing services to taxonomists for standard genome sequencing and annotation.</title>
        <authorList>
            <consortium name="The Broad Institute Genomics Platform"/>
            <consortium name="The Broad Institute Genome Sequencing Center for Infectious Disease"/>
            <person name="Wu L."/>
            <person name="Ma J."/>
        </authorList>
    </citation>
    <scope>NUCLEOTIDE SEQUENCE [LARGE SCALE GENOMIC DNA]</scope>
    <source>
        <strain evidence="3">JCM 17458</strain>
    </source>
</reference>
<dbReference type="PANTHER" id="PTHR30383">
    <property type="entry name" value="THIOESTERASE 1/PROTEASE 1/LYSOPHOSPHOLIPASE L1"/>
    <property type="match status" value="1"/>
</dbReference>
<keyword evidence="3" id="KW-1185">Reference proteome</keyword>
<gene>
    <name evidence="2" type="ORF">GCM10022261_21100</name>
</gene>
<name>A0ABP8EKW2_9MICO</name>
<dbReference type="Gene3D" id="3.40.50.1110">
    <property type="entry name" value="SGNH hydrolase"/>
    <property type="match status" value="1"/>
</dbReference>
<accession>A0ABP8EKW2</accession>
<dbReference type="SUPFAM" id="SSF52266">
    <property type="entry name" value="SGNH hydrolase"/>
    <property type="match status" value="1"/>
</dbReference>
<organism evidence="2 3">
    <name type="scientific">Brevibacterium daeguense</name>
    <dbReference type="NCBI Taxonomy" id="909936"/>
    <lineage>
        <taxon>Bacteria</taxon>
        <taxon>Bacillati</taxon>
        <taxon>Actinomycetota</taxon>
        <taxon>Actinomycetes</taxon>
        <taxon>Micrococcales</taxon>
        <taxon>Brevibacteriaceae</taxon>
        <taxon>Brevibacterium</taxon>
    </lineage>
</organism>
<feature type="domain" description="SGNH hydrolase-type esterase" evidence="1">
    <location>
        <begin position="62"/>
        <end position="230"/>
    </location>
</feature>
<dbReference type="Pfam" id="PF13472">
    <property type="entry name" value="Lipase_GDSL_2"/>
    <property type="match status" value="1"/>
</dbReference>
<dbReference type="PANTHER" id="PTHR30383:SF5">
    <property type="entry name" value="SGNH HYDROLASE-TYPE ESTERASE DOMAIN-CONTAINING PROTEIN"/>
    <property type="match status" value="1"/>
</dbReference>
<proteinExistence type="predicted"/>
<evidence type="ECO:0000313" key="2">
    <source>
        <dbReference type="EMBL" id="GAA4284579.1"/>
    </source>
</evidence>